<accession>A0A9W7HMH7</accession>
<protein>
    <submittedName>
        <fullName evidence="3">Vesicle associated protein, VAMP/SYNAPTOBREVIN-ASSOCIATED PROTEIN 27-1</fullName>
    </submittedName>
</protein>
<name>A0A9W7HMH7_HIBTR</name>
<reference evidence="3" key="1">
    <citation type="submission" date="2023-05" db="EMBL/GenBank/DDBJ databases">
        <title>Genome and transcriptome analyses reveal genes involved in the formation of fine ridges on petal epidermal cells in Hibiscus trionum.</title>
        <authorList>
            <person name="Koshimizu S."/>
            <person name="Masuda S."/>
            <person name="Ishii T."/>
            <person name="Shirasu K."/>
            <person name="Hoshino A."/>
            <person name="Arita M."/>
        </authorList>
    </citation>
    <scope>NUCLEOTIDE SEQUENCE</scope>
    <source>
        <strain evidence="3">Hamamatsu line</strain>
    </source>
</reference>
<dbReference type="OrthoDB" id="264603at2759"/>
<comment type="caution">
    <text evidence="3">The sequence shown here is derived from an EMBL/GenBank/DDBJ whole genome shotgun (WGS) entry which is preliminary data.</text>
</comment>
<dbReference type="SUPFAM" id="SSF49354">
    <property type="entry name" value="PapD-like"/>
    <property type="match status" value="1"/>
</dbReference>
<dbReference type="Gene3D" id="2.60.40.10">
    <property type="entry name" value="Immunoglobulins"/>
    <property type="match status" value="1"/>
</dbReference>
<dbReference type="EMBL" id="BSYR01000017">
    <property type="protein sequence ID" value="GMI80550.1"/>
    <property type="molecule type" value="Genomic_DNA"/>
</dbReference>
<dbReference type="GO" id="GO:0005886">
    <property type="term" value="C:plasma membrane"/>
    <property type="evidence" value="ECO:0007669"/>
    <property type="project" value="TreeGrafter"/>
</dbReference>
<comment type="similarity">
    <text evidence="1">Belongs to the VAMP-associated protein (VAP) (TC 9.B.17) family.</text>
</comment>
<proteinExistence type="inferred from homology"/>
<dbReference type="Proteomes" id="UP001165190">
    <property type="component" value="Unassembled WGS sequence"/>
</dbReference>
<evidence type="ECO:0000313" key="4">
    <source>
        <dbReference type="Proteomes" id="UP001165190"/>
    </source>
</evidence>
<feature type="domain" description="MSP" evidence="2">
    <location>
        <begin position="5"/>
        <end position="112"/>
    </location>
</feature>
<dbReference type="PROSITE" id="PS50202">
    <property type="entry name" value="MSP"/>
    <property type="match status" value="1"/>
</dbReference>
<evidence type="ECO:0000313" key="3">
    <source>
        <dbReference type="EMBL" id="GMI80550.1"/>
    </source>
</evidence>
<dbReference type="PANTHER" id="PTHR10809:SF148">
    <property type="entry name" value="OS01G0936800 PROTEIN"/>
    <property type="match status" value="1"/>
</dbReference>
<dbReference type="Pfam" id="PF00635">
    <property type="entry name" value="Motile_Sperm"/>
    <property type="match status" value="1"/>
</dbReference>
<dbReference type="PANTHER" id="PTHR10809">
    <property type="entry name" value="VESICLE-ASSOCIATED MEMBRANE PROTEIN-ASSOCIATED PROTEIN"/>
    <property type="match status" value="1"/>
</dbReference>
<keyword evidence="4" id="KW-1185">Reference proteome</keyword>
<evidence type="ECO:0000259" key="2">
    <source>
        <dbReference type="PROSITE" id="PS50202"/>
    </source>
</evidence>
<gene>
    <name evidence="3" type="ORF">HRI_001724300</name>
</gene>
<dbReference type="InterPro" id="IPR000535">
    <property type="entry name" value="MSP_dom"/>
</dbReference>
<sequence length="112" mass="12469">MTSEITEIQPQQINFTFELGKQSSCKIELTNHTNHHVAFQVKTTNLNKYGVIPNPGILKPNSICDITATMLAQSVAPPDLRCKDMFQIQGTMVHRGTAEEDITFNTFSKESG</sequence>
<dbReference type="GO" id="GO:0090158">
    <property type="term" value="P:endoplasmic reticulum membrane organization"/>
    <property type="evidence" value="ECO:0007669"/>
    <property type="project" value="TreeGrafter"/>
</dbReference>
<dbReference type="InterPro" id="IPR016763">
    <property type="entry name" value="VAP"/>
</dbReference>
<dbReference type="GO" id="GO:0061817">
    <property type="term" value="P:endoplasmic reticulum-plasma membrane tethering"/>
    <property type="evidence" value="ECO:0007669"/>
    <property type="project" value="TreeGrafter"/>
</dbReference>
<dbReference type="InterPro" id="IPR008962">
    <property type="entry name" value="PapD-like_sf"/>
</dbReference>
<organism evidence="3 4">
    <name type="scientific">Hibiscus trionum</name>
    <name type="common">Flower of an hour</name>
    <dbReference type="NCBI Taxonomy" id="183268"/>
    <lineage>
        <taxon>Eukaryota</taxon>
        <taxon>Viridiplantae</taxon>
        <taxon>Streptophyta</taxon>
        <taxon>Embryophyta</taxon>
        <taxon>Tracheophyta</taxon>
        <taxon>Spermatophyta</taxon>
        <taxon>Magnoliopsida</taxon>
        <taxon>eudicotyledons</taxon>
        <taxon>Gunneridae</taxon>
        <taxon>Pentapetalae</taxon>
        <taxon>rosids</taxon>
        <taxon>malvids</taxon>
        <taxon>Malvales</taxon>
        <taxon>Malvaceae</taxon>
        <taxon>Malvoideae</taxon>
        <taxon>Hibiscus</taxon>
    </lineage>
</organism>
<dbReference type="AlphaFoldDB" id="A0A9W7HMH7"/>
<dbReference type="InterPro" id="IPR013783">
    <property type="entry name" value="Ig-like_fold"/>
</dbReference>
<evidence type="ECO:0000256" key="1">
    <source>
        <dbReference type="ARBA" id="ARBA00008932"/>
    </source>
</evidence>
<dbReference type="GO" id="GO:0005789">
    <property type="term" value="C:endoplasmic reticulum membrane"/>
    <property type="evidence" value="ECO:0007669"/>
    <property type="project" value="InterPro"/>
</dbReference>